<dbReference type="GO" id="GO:0016887">
    <property type="term" value="F:ATP hydrolysis activity"/>
    <property type="evidence" value="ECO:0007669"/>
    <property type="project" value="RHEA"/>
</dbReference>
<evidence type="ECO:0000313" key="3">
    <source>
        <dbReference type="EMBL" id="EFO88991.1"/>
    </source>
</evidence>
<keyword evidence="1" id="KW-0547">Nucleotide-binding</keyword>
<comment type="catalytic activity">
    <reaction evidence="1">
        <text>ATP + H2O = ADP + phosphate + H(+)</text>
        <dbReference type="Rhea" id="RHEA:13065"/>
        <dbReference type="ChEBI" id="CHEBI:15377"/>
        <dbReference type="ChEBI" id="CHEBI:15378"/>
        <dbReference type="ChEBI" id="CHEBI:30616"/>
        <dbReference type="ChEBI" id="CHEBI:43474"/>
        <dbReference type="ChEBI" id="CHEBI:456216"/>
        <dbReference type="EC" id="5.6.2.3"/>
    </reaction>
</comment>
<dbReference type="EMBL" id="DS268421">
    <property type="protein sequence ID" value="EFO88991.1"/>
    <property type="molecule type" value="Genomic_DNA"/>
</dbReference>
<dbReference type="KEGG" id="crq:GCK72_007037"/>
<dbReference type="GO" id="GO:0006281">
    <property type="term" value="P:DNA repair"/>
    <property type="evidence" value="ECO:0007669"/>
    <property type="project" value="UniProtKB-KW"/>
</dbReference>
<dbReference type="GO" id="GO:0005524">
    <property type="term" value="F:ATP binding"/>
    <property type="evidence" value="ECO:0007669"/>
    <property type="project" value="UniProtKB-KW"/>
</dbReference>
<dbReference type="InterPro" id="IPR027417">
    <property type="entry name" value="P-loop_NTPase"/>
</dbReference>
<dbReference type="Proteomes" id="UP000008281">
    <property type="component" value="Unassembled WGS sequence"/>
</dbReference>
<dbReference type="Gene3D" id="3.40.50.300">
    <property type="entry name" value="P-loop containing nucleotide triphosphate hydrolases"/>
    <property type="match status" value="1"/>
</dbReference>
<dbReference type="EC" id="5.6.2.3" evidence="1"/>
<dbReference type="InterPro" id="IPR010285">
    <property type="entry name" value="DNA_helicase_pif1-like_DEAD"/>
</dbReference>
<keyword evidence="1" id="KW-0378">Hydrolase</keyword>
<proteinExistence type="inferred from homology"/>
<protein>
    <recommendedName>
        <fullName evidence="1">ATP-dependent DNA helicase</fullName>
        <ecNumber evidence="1">5.6.2.3</ecNumber>
    </recommendedName>
</protein>
<dbReference type="AlphaFoldDB" id="E3M175"/>
<dbReference type="GO" id="GO:0000723">
    <property type="term" value="P:telomere maintenance"/>
    <property type="evidence" value="ECO:0007669"/>
    <property type="project" value="InterPro"/>
</dbReference>
<dbReference type="STRING" id="31234.E3M175"/>
<dbReference type="GO" id="GO:0006310">
    <property type="term" value="P:DNA recombination"/>
    <property type="evidence" value="ECO:0007669"/>
    <property type="project" value="UniProtKB-KW"/>
</dbReference>
<dbReference type="RefSeq" id="XP_003110202.2">
    <property type="nucleotide sequence ID" value="XM_003110154.2"/>
</dbReference>
<organism evidence="4">
    <name type="scientific">Caenorhabditis remanei</name>
    <name type="common">Caenorhabditis vulgaris</name>
    <dbReference type="NCBI Taxonomy" id="31234"/>
    <lineage>
        <taxon>Eukaryota</taxon>
        <taxon>Metazoa</taxon>
        <taxon>Ecdysozoa</taxon>
        <taxon>Nematoda</taxon>
        <taxon>Chromadorea</taxon>
        <taxon>Rhabditida</taxon>
        <taxon>Rhabditina</taxon>
        <taxon>Rhabditomorpha</taxon>
        <taxon>Rhabditoidea</taxon>
        <taxon>Rhabditidae</taxon>
        <taxon>Peloderinae</taxon>
        <taxon>Caenorhabditis</taxon>
    </lineage>
</organism>
<keyword evidence="1" id="KW-0233">DNA recombination</keyword>
<evidence type="ECO:0000256" key="1">
    <source>
        <dbReference type="RuleBase" id="RU363044"/>
    </source>
</evidence>
<dbReference type="CTD" id="9804262"/>
<sequence length="167" mass="19630">MQIEDQVSSWHANETIRKTATPKEDQSYFICKQSRSLLEERSLEIWMKSIVNDWNHYELVIIQQLIIYDNDSWWESRERRRIVIPVSHSGVAVNLLPNGCTAHRKFGIPIEVSDVRKFQISPDSAEGKFLYETSRLKQILLFSEIALASVDYVIWEEISMCDKRRIV</sequence>
<reference evidence="3" key="1">
    <citation type="submission" date="2007-07" db="EMBL/GenBank/DDBJ databases">
        <title>PCAP assembly of the Caenorhabditis remanei genome.</title>
        <authorList>
            <consortium name="The Caenorhabditis remanei Sequencing Consortium"/>
            <person name="Wilson R.K."/>
        </authorList>
    </citation>
    <scope>NUCLEOTIDE SEQUENCE [LARGE SCALE GENOMIC DNA]</scope>
    <source>
        <strain evidence="3">PB4641</strain>
    </source>
</reference>
<evidence type="ECO:0000259" key="2">
    <source>
        <dbReference type="Pfam" id="PF05970"/>
    </source>
</evidence>
<dbReference type="Pfam" id="PF05970">
    <property type="entry name" value="PIF1"/>
    <property type="match status" value="1"/>
</dbReference>
<evidence type="ECO:0000313" key="4">
    <source>
        <dbReference type="Proteomes" id="UP000008281"/>
    </source>
</evidence>
<accession>E3M175</accession>
<dbReference type="GeneID" id="9804262"/>
<keyword evidence="1" id="KW-0067">ATP-binding</keyword>
<comment type="similarity">
    <text evidence="1">Belongs to the helicase family.</text>
</comment>
<keyword evidence="1" id="KW-0227">DNA damage</keyword>
<keyword evidence="1" id="KW-0347">Helicase</keyword>
<name>E3M175_CAERE</name>
<dbReference type="InParanoid" id="E3M175"/>
<dbReference type="GO" id="GO:0043139">
    <property type="term" value="F:5'-3' DNA helicase activity"/>
    <property type="evidence" value="ECO:0007669"/>
    <property type="project" value="UniProtKB-EC"/>
</dbReference>
<keyword evidence="1" id="KW-0234">DNA repair</keyword>
<gene>
    <name evidence="3" type="ORF">CRE_06309</name>
</gene>
<keyword evidence="4" id="KW-1185">Reference proteome</keyword>
<feature type="domain" description="DNA helicase Pif1-like DEAD-box helicase" evidence="2">
    <location>
        <begin position="77"/>
        <end position="136"/>
    </location>
</feature>
<dbReference type="HOGENOM" id="CLU_1596063_0_0_1"/>
<comment type="cofactor">
    <cofactor evidence="1">
        <name>Mg(2+)</name>
        <dbReference type="ChEBI" id="CHEBI:18420"/>
    </cofactor>
</comment>